<evidence type="ECO:0000256" key="1">
    <source>
        <dbReference type="SAM" id="Coils"/>
    </source>
</evidence>
<feature type="region of interest" description="Disordered" evidence="2">
    <location>
        <begin position="783"/>
        <end position="805"/>
    </location>
</feature>
<feature type="coiled-coil region" evidence="1">
    <location>
        <begin position="601"/>
        <end position="635"/>
    </location>
</feature>
<evidence type="ECO:0000256" key="2">
    <source>
        <dbReference type="SAM" id="MobiDB-lite"/>
    </source>
</evidence>
<feature type="region of interest" description="Disordered" evidence="2">
    <location>
        <begin position="324"/>
        <end position="472"/>
    </location>
</feature>
<feature type="region of interest" description="Disordered" evidence="2">
    <location>
        <begin position="1"/>
        <end position="45"/>
    </location>
</feature>
<proteinExistence type="predicted"/>
<name>A0A7J7CBQ7_TRIWF</name>
<dbReference type="Proteomes" id="UP000593562">
    <property type="component" value="Unassembled WGS sequence"/>
</dbReference>
<feature type="compositionally biased region" description="Basic and acidic residues" evidence="2">
    <location>
        <begin position="338"/>
        <end position="384"/>
    </location>
</feature>
<evidence type="ECO:0000313" key="4">
    <source>
        <dbReference type="Proteomes" id="UP000593562"/>
    </source>
</evidence>
<dbReference type="PANTHER" id="PTHR31099:SF28">
    <property type="entry name" value="F5J5.12"/>
    <property type="match status" value="1"/>
</dbReference>
<dbReference type="EMBL" id="JAAARO010000018">
    <property type="protein sequence ID" value="KAF5731568.1"/>
    <property type="molecule type" value="Genomic_DNA"/>
</dbReference>
<sequence length="805" mass="90909">MVDPSAVSGSESEAQSDSGRSDSSTPVETSEEGGTGSEKSSTVVMVPGRILPAKINPKSKLTEDDMGRLRRLYRIPESVEIRPPSNDERADHEVPGWSVFYEIMFKVGIRYPVPSLLAEVCRFYSIAPSQWMPNGLRIIIGIQCLREKENKEFSLRDLLEAYSVKMGDPGRYTLVCRRGKSNLITELTSNDHGIGWKKEYFFARGALVFGSEEGIESAWRLADMSGNAQKGRKKDPEVDRRVKEFYEIDSFKRSCKHILTRHNLQDTSLWKYTGDKMFDLEGEFESVDSLFEMVRQSCISDKTFNLEGEFESVDSLFEMVKQKESRSKTKAVKSSHQRFNEERRLKEKEAREEKEVEEKKRTDRAQVEQDKKKIEEEKKKEKSEVTVQGKGKLPLPTGGKKPGQIKKGDYPRMPRGCGDQPVKESRDAGTDDESSLKRHRAQIDITGDDFDDEVRNAGTSGADDESSLKRHRSQIDITGDDFEDDVMNAEDTSTYATVKRACPTPIPTQEVRVPSQQGADVNKEGSSQQYVANGERRIVISISESFSVTTTPVMPPDSIRGLLFPEDAEKLGRLDPHATLDYATAHIFAGLQGLLKAGDDTAKAEVEKEKNEARIKFLEKEVAKAKLEAQEAKTCAANNVKDTLEAIRGLLKDSEGRLGIAMGEVESLKKRLEFGASELKEAKMTLQKVEEDCKSYQEKWEAALKQVSELKTDLVIQQAKNDAEKLKAEKKHLMKMRIAGGVGGAYRRLELLKEYKEGKDYLWRPDEEIRKLEEIIRHYQPSKKIEDKNTVTSKPGAKATRKRKE</sequence>
<dbReference type="OrthoDB" id="1750920at2759"/>
<evidence type="ECO:0000313" key="3">
    <source>
        <dbReference type="EMBL" id="KAF5731568.1"/>
    </source>
</evidence>
<keyword evidence="1" id="KW-0175">Coiled coil</keyword>
<comment type="caution">
    <text evidence="3">The sequence shown here is derived from an EMBL/GenBank/DDBJ whole genome shotgun (WGS) entry which is preliminary data.</text>
</comment>
<feature type="compositionally biased region" description="Low complexity" evidence="2">
    <location>
        <begin position="389"/>
        <end position="399"/>
    </location>
</feature>
<keyword evidence="4" id="KW-1185">Reference proteome</keyword>
<protein>
    <submittedName>
        <fullName evidence="3">Uncharacterized protein</fullName>
    </submittedName>
</protein>
<dbReference type="AlphaFoldDB" id="A0A7J7CBQ7"/>
<accession>A0A7J7CBQ7</accession>
<dbReference type="InParanoid" id="A0A7J7CBQ7"/>
<feature type="compositionally biased region" description="Polar residues" evidence="2">
    <location>
        <begin position="7"/>
        <end position="22"/>
    </location>
</feature>
<gene>
    <name evidence="3" type="ORF">HS088_TW18G00248</name>
</gene>
<dbReference type="PANTHER" id="PTHR31099">
    <property type="entry name" value="OS06G0165300 PROTEIN"/>
    <property type="match status" value="1"/>
</dbReference>
<feature type="coiled-coil region" evidence="1">
    <location>
        <begin position="672"/>
        <end position="736"/>
    </location>
</feature>
<organism evidence="3 4">
    <name type="scientific">Tripterygium wilfordii</name>
    <name type="common">Thunder God vine</name>
    <dbReference type="NCBI Taxonomy" id="458696"/>
    <lineage>
        <taxon>Eukaryota</taxon>
        <taxon>Viridiplantae</taxon>
        <taxon>Streptophyta</taxon>
        <taxon>Embryophyta</taxon>
        <taxon>Tracheophyta</taxon>
        <taxon>Spermatophyta</taxon>
        <taxon>Magnoliopsida</taxon>
        <taxon>eudicotyledons</taxon>
        <taxon>Gunneridae</taxon>
        <taxon>Pentapetalae</taxon>
        <taxon>rosids</taxon>
        <taxon>fabids</taxon>
        <taxon>Celastrales</taxon>
        <taxon>Celastraceae</taxon>
        <taxon>Tripterygium</taxon>
    </lineage>
</organism>
<reference evidence="3 4" key="1">
    <citation type="journal article" date="2020" name="Nat. Commun.">
        <title>Genome of Tripterygium wilfordii and identification of cytochrome P450 involved in triptolide biosynthesis.</title>
        <authorList>
            <person name="Tu L."/>
            <person name="Su P."/>
            <person name="Zhang Z."/>
            <person name="Gao L."/>
            <person name="Wang J."/>
            <person name="Hu T."/>
            <person name="Zhou J."/>
            <person name="Zhang Y."/>
            <person name="Zhao Y."/>
            <person name="Liu Y."/>
            <person name="Song Y."/>
            <person name="Tong Y."/>
            <person name="Lu Y."/>
            <person name="Yang J."/>
            <person name="Xu C."/>
            <person name="Jia M."/>
            <person name="Peters R.J."/>
            <person name="Huang L."/>
            <person name="Gao W."/>
        </authorList>
    </citation>
    <scope>NUCLEOTIDE SEQUENCE [LARGE SCALE GENOMIC DNA]</scope>
    <source>
        <strain evidence="4">cv. XIE 37</strain>
        <tissue evidence="3">Leaf</tissue>
    </source>
</reference>